<keyword evidence="4" id="KW-1185">Reference proteome</keyword>
<evidence type="ECO:0000256" key="2">
    <source>
        <dbReference type="SAM" id="Phobius"/>
    </source>
</evidence>
<dbReference type="EMBL" id="CP060825">
    <property type="protein sequence ID" value="QNP65718.1"/>
    <property type="molecule type" value="Genomic_DNA"/>
</dbReference>
<feature type="compositionally biased region" description="Basic and acidic residues" evidence="1">
    <location>
        <begin position="199"/>
        <end position="213"/>
    </location>
</feature>
<feature type="compositionally biased region" description="Low complexity" evidence="1">
    <location>
        <begin position="270"/>
        <end position="294"/>
    </location>
</feature>
<feature type="compositionally biased region" description="Gly residues" evidence="1">
    <location>
        <begin position="186"/>
        <end position="196"/>
    </location>
</feature>
<sequence length="302" mass="29022">MGGQRREMHHKPDDGTNHRERTGSEGTDGAKAERRIELSVPQVAGSVLAAVTAAILASQLGVYGTIVGAGVVSVVATCGGPLLQHVFKRTGEQLKEATAHARTGAPAAPSPAGASAADPARPAPRPGEFGAPSTYGARRRGWKRPVAAAAVVFGVAMGGITVYEVAAGQEIGGGTGTTVGSAFRPGGDGADRGGTGRTDPADERPDRDGRDGAGTDDGSTDGGDPDGGASQPSPAPSAGSGDGTGPGDGGASPEPSGDGTSPAPSPSSPEPGATTPAPGTSPSGAPSDGATAPGAGDGTGGR</sequence>
<feature type="region of interest" description="Disordered" evidence="1">
    <location>
        <begin position="1"/>
        <end position="34"/>
    </location>
</feature>
<keyword evidence="2" id="KW-0472">Membrane</keyword>
<dbReference type="AlphaFoldDB" id="A0A7H0HYV2"/>
<dbReference type="KEGG" id="sgj:IAG43_24150"/>
<feature type="compositionally biased region" description="Gly residues" evidence="1">
    <location>
        <begin position="240"/>
        <end position="250"/>
    </location>
</feature>
<feature type="transmembrane region" description="Helical" evidence="2">
    <location>
        <begin position="146"/>
        <end position="163"/>
    </location>
</feature>
<feature type="region of interest" description="Disordered" evidence="1">
    <location>
        <begin position="170"/>
        <end position="302"/>
    </location>
</feature>
<evidence type="ECO:0000313" key="3">
    <source>
        <dbReference type="EMBL" id="QNP65718.1"/>
    </source>
</evidence>
<feature type="transmembrane region" description="Helical" evidence="2">
    <location>
        <begin position="38"/>
        <end position="56"/>
    </location>
</feature>
<feature type="transmembrane region" description="Helical" evidence="2">
    <location>
        <begin position="62"/>
        <end position="83"/>
    </location>
</feature>
<gene>
    <name evidence="3" type="ORF">IAG43_24150</name>
</gene>
<proteinExistence type="predicted"/>
<evidence type="ECO:0000313" key="4">
    <source>
        <dbReference type="Proteomes" id="UP000516230"/>
    </source>
</evidence>
<dbReference type="Proteomes" id="UP000516230">
    <property type="component" value="Chromosome"/>
</dbReference>
<evidence type="ECO:0000256" key="1">
    <source>
        <dbReference type="SAM" id="MobiDB-lite"/>
    </source>
</evidence>
<keyword evidence="2" id="KW-1133">Transmembrane helix</keyword>
<keyword evidence="2" id="KW-0812">Transmembrane</keyword>
<feature type="compositionally biased region" description="Low complexity" evidence="1">
    <location>
        <begin position="100"/>
        <end position="120"/>
    </location>
</feature>
<feature type="region of interest" description="Disordered" evidence="1">
    <location>
        <begin position="95"/>
        <end position="141"/>
    </location>
</feature>
<accession>A0A7H0HYV2</accession>
<protein>
    <submittedName>
        <fullName evidence="3">Uncharacterized protein</fullName>
    </submittedName>
</protein>
<name>A0A7H0HYV2_9ACTN</name>
<organism evidence="3 4">
    <name type="scientific">Streptomyces genisteinicus</name>
    <dbReference type="NCBI Taxonomy" id="2768068"/>
    <lineage>
        <taxon>Bacteria</taxon>
        <taxon>Bacillati</taxon>
        <taxon>Actinomycetota</taxon>
        <taxon>Actinomycetes</taxon>
        <taxon>Kitasatosporales</taxon>
        <taxon>Streptomycetaceae</taxon>
        <taxon>Streptomyces</taxon>
    </lineage>
</organism>
<feature type="compositionally biased region" description="Low complexity" evidence="1">
    <location>
        <begin position="227"/>
        <end position="239"/>
    </location>
</feature>
<feature type="compositionally biased region" description="Low complexity" evidence="1">
    <location>
        <begin position="251"/>
        <end position="262"/>
    </location>
</feature>
<reference evidence="3 4" key="1">
    <citation type="submission" date="2020-08" db="EMBL/GenBank/DDBJ databases">
        <title>A novel species.</title>
        <authorList>
            <person name="Gao J."/>
        </authorList>
    </citation>
    <scope>NUCLEOTIDE SEQUENCE [LARGE SCALE GENOMIC DNA]</scope>
    <source>
        <strain evidence="3 4">CRPJ-33</strain>
    </source>
</reference>